<evidence type="ECO:0000313" key="3">
    <source>
        <dbReference type="Proteomes" id="UP000490535"/>
    </source>
</evidence>
<evidence type="ECO:0000256" key="1">
    <source>
        <dbReference type="SAM" id="SignalP"/>
    </source>
</evidence>
<feature type="chain" id="PRO_5032735232" evidence="1">
    <location>
        <begin position="23"/>
        <end position="257"/>
    </location>
</feature>
<proteinExistence type="predicted"/>
<comment type="caution">
    <text evidence="2">The sequence shown here is derived from an EMBL/GenBank/DDBJ whole genome shotgun (WGS) entry which is preliminary data.</text>
</comment>
<dbReference type="NCBIfam" id="TIGR02001">
    <property type="entry name" value="gcw_chp"/>
    <property type="match status" value="1"/>
</dbReference>
<dbReference type="AlphaFoldDB" id="A0A833PB92"/>
<protein>
    <submittedName>
        <fullName evidence="2">Uncharacterized protein</fullName>
    </submittedName>
</protein>
<reference evidence="3" key="1">
    <citation type="journal article" date="2020" name="MBio">
        <title>Horizontal gene transfer to a defensive symbiont with a reduced genome amongst a multipartite beetle microbiome.</title>
        <authorList>
            <person name="Waterworth S.C."/>
            <person name="Florez L.V."/>
            <person name="Rees E.R."/>
            <person name="Hertweck C."/>
            <person name="Kaltenpoth M."/>
            <person name="Kwan J.C."/>
        </authorList>
    </citation>
    <scope>NUCLEOTIDE SEQUENCE [LARGE SCALE GENOMIC DNA]</scope>
</reference>
<organism evidence="2 3">
    <name type="scientific">Acinetobacter bereziniae</name>
    <name type="common">Acinetobacter genomosp. 10</name>
    <dbReference type="NCBI Taxonomy" id="106648"/>
    <lineage>
        <taxon>Bacteria</taxon>
        <taxon>Pseudomonadati</taxon>
        <taxon>Pseudomonadota</taxon>
        <taxon>Gammaproteobacteria</taxon>
        <taxon>Moraxellales</taxon>
        <taxon>Moraxellaceae</taxon>
        <taxon>Acinetobacter</taxon>
    </lineage>
</organism>
<keyword evidence="1" id="KW-0732">Signal</keyword>
<gene>
    <name evidence="2" type="ORF">GAK29_04613</name>
</gene>
<sequence length="257" mass="27162">MKFSTKALALAVLSSTATMAMAEDNALSKLGLSFSGSAAVTNDYRFRGMTQTASDPAVQAGFTLSHTSSGLYVGLWGSNVNFGESDPHLELDPSIGFTTPLELSPTFKPTLDVGVVEYNYPSASSGFNWTEFYAKLIFADVFVKGGSLLTNVNYTNDWAAVGGNSWNFNLGYSAPFADTGFGGVANVGYTTMDEKALPDGKDNYVDWKVGVNYSVKSIPGVTAELAAVGTNIDTDGFTNSGKRAVETGAVFTLTKAF</sequence>
<evidence type="ECO:0000313" key="2">
    <source>
        <dbReference type="EMBL" id="KAF1015291.1"/>
    </source>
</evidence>
<dbReference type="InterPro" id="IPR010239">
    <property type="entry name" value="CHP02001"/>
</dbReference>
<name>A0A833PB92_ACIBZ</name>
<dbReference type="Proteomes" id="UP000490535">
    <property type="component" value="Unassembled WGS sequence"/>
</dbReference>
<accession>A0A833PB92</accession>
<dbReference type="EMBL" id="WNDP01000222">
    <property type="protein sequence ID" value="KAF1015291.1"/>
    <property type="molecule type" value="Genomic_DNA"/>
</dbReference>
<feature type="signal peptide" evidence="1">
    <location>
        <begin position="1"/>
        <end position="22"/>
    </location>
</feature>
<dbReference type="Pfam" id="PF09694">
    <property type="entry name" value="Gcw_chp"/>
    <property type="match status" value="1"/>
</dbReference>